<evidence type="ECO:0000256" key="2">
    <source>
        <dbReference type="ARBA" id="ARBA00007441"/>
    </source>
</evidence>
<dbReference type="GO" id="GO:0008483">
    <property type="term" value="F:transaminase activity"/>
    <property type="evidence" value="ECO:0007669"/>
    <property type="project" value="UniProtKB-KW"/>
</dbReference>
<evidence type="ECO:0000256" key="1">
    <source>
        <dbReference type="ARBA" id="ARBA00001933"/>
    </source>
</evidence>
<evidence type="ECO:0000313" key="8">
    <source>
        <dbReference type="EMBL" id="KPU44237.1"/>
    </source>
</evidence>
<dbReference type="OrthoDB" id="9802328at2"/>
<proteinExistence type="inferred from homology"/>
<comment type="cofactor">
    <cofactor evidence="1 6">
        <name>pyridoxal 5'-phosphate</name>
        <dbReference type="ChEBI" id="CHEBI:597326"/>
    </cofactor>
</comment>
<dbReference type="PANTHER" id="PTHR46383">
    <property type="entry name" value="ASPARTATE AMINOTRANSFERASE"/>
    <property type="match status" value="1"/>
</dbReference>
<dbReference type="SUPFAM" id="SSF53383">
    <property type="entry name" value="PLP-dependent transferases"/>
    <property type="match status" value="1"/>
</dbReference>
<keyword evidence="9" id="KW-1185">Reference proteome</keyword>
<dbReference type="InterPro" id="IPR004839">
    <property type="entry name" value="Aminotransferase_I/II_large"/>
</dbReference>
<evidence type="ECO:0000259" key="7">
    <source>
        <dbReference type="Pfam" id="PF00155"/>
    </source>
</evidence>
<dbReference type="InterPro" id="IPR015424">
    <property type="entry name" value="PyrdxlP-dep_Trfase"/>
</dbReference>
<organism evidence="8 9">
    <name type="scientific">Oxobacter pfennigii</name>
    <dbReference type="NCBI Taxonomy" id="36849"/>
    <lineage>
        <taxon>Bacteria</taxon>
        <taxon>Bacillati</taxon>
        <taxon>Bacillota</taxon>
        <taxon>Clostridia</taxon>
        <taxon>Eubacteriales</taxon>
        <taxon>Clostridiaceae</taxon>
        <taxon>Oxobacter</taxon>
    </lineage>
</organism>
<reference evidence="8 9" key="1">
    <citation type="submission" date="2015-09" db="EMBL/GenBank/DDBJ databases">
        <title>Genome sequence of Oxobacter pfennigii DSM 3222.</title>
        <authorList>
            <person name="Poehlein A."/>
            <person name="Bengelsdorf F.R."/>
            <person name="Schiel-Bengelsdorf B."/>
            <person name="Duerre P."/>
            <person name="Daniel R."/>
        </authorList>
    </citation>
    <scope>NUCLEOTIDE SEQUENCE [LARGE SCALE GENOMIC DNA]</scope>
    <source>
        <strain evidence="8 9">DSM 3222</strain>
    </source>
</reference>
<keyword evidence="3 6" id="KW-0032">Aminotransferase</keyword>
<dbReference type="Gene3D" id="3.90.1150.10">
    <property type="entry name" value="Aspartate Aminotransferase, domain 1"/>
    <property type="match status" value="1"/>
</dbReference>
<evidence type="ECO:0000256" key="5">
    <source>
        <dbReference type="ARBA" id="ARBA00022898"/>
    </source>
</evidence>
<dbReference type="Proteomes" id="UP000050326">
    <property type="component" value="Unassembled WGS sequence"/>
</dbReference>
<dbReference type="CDD" id="cd00609">
    <property type="entry name" value="AAT_like"/>
    <property type="match status" value="1"/>
</dbReference>
<evidence type="ECO:0000313" key="9">
    <source>
        <dbReference type="Proteomes" id="UP000050326"/>
    </source>
</evidence>
<dbReference type="InterPro" id="IPR015422">
    <property type="entry name" value="PyrdxlP-dep_Trfase_small"/>
</dbReference>
<dbReference type="PANTHER" id="PTHR46383:SF1">
    <property type="entry name" value="ASPARTATE AMINOTRANSFERASE"/>
    <property type="match status" value="1"/>
</dbReference>
<dbReference type="AlphaFoldDB" id="A0A0P8X0F4"/>
<sequence>MELSRKGMAIEESLTLAITAKAAKMKSEGMDVVSFGAGEPDFNTPDDIQESAISAIKEGLTKYTAASGITELKKSICQKLEKENGVTYEASQIIISNGAKHSLNNALLAICNPGDEVIVPVPYWVSYPELVKLADAAPIYVETKEEEGFKYTEKSLLAAITDKTKAIILNSPNNPTGTIYAKEELEIIARIAVEKDIIIISDEIYEKLIYDDLKHISIASLGQEIKERTILVNGMSKAYSMTGWRIGYAAADKRIIKIMSDIQSHATSNPSSIAQYASVAALSGNQDTIENMRQEFEKRRNYMVDKINSMPHLSCRKPEGAFYVMVNISKVKGKTIKGKLIKDSLSFCDGLLEEVRVAAIPGSGFGADDYIRLSYATSMENIQEGLNRIEKYVSL</sequence>
<dbReference type="InterPro" id="IPR015421">
    <property type="entry name" value="PyrdxlP-dep_Trfase_major"/>
</dbReference>
<dbReference type="GO" id="GO:0030170">
    <property type="term" value="F:pyridoxal phosphate binding"/>
    <property type="evidence" value="ECO:0007669"/>
    <property type="project" value="InterPro"/>
</dbReference>
<dbReference type="FunFam" id="3.40.640.10:FF:000033">
    <property type="entry name" value="Aspartate aminotransferase"/>
    <property type="match status" value="1"/>
</dbReference>
<dbReference type="PRINTS" id="PR00753">
    <property type="entry name" value="ACCSYNTHASE"/>
</dbReference>
<evidence type="ECO:0000256" key="6">
    <source>
        <dbReference type="RuleBase" id="RU000481"/>
    </source>
</evidence>
<comment type="similarity">
    <text evidence="2 6">Belongs to the class-I pyridoxal-phosphate-dependent aminotransferase family.</text>
</comment>
<dbReference type="PATRIC" id="fig|36849.3.peg.2537"/>
<evidence type="ECO:0000256" key="3">
    <source>
        <dbReference type="ARBA" id="ARBA00022576"/>
    </source>
</evidence>
<dbReference type="GO" id="GO:0006520">
    <property type="term" value="P:amino acid metabolic process"/>
    <property type="evidence" value="ECO:0007669"/>
    <property type="project" value="InterPro"/>
</dbReference>
<protein>
    <recommendedName>
        <fullName evidence="6">Aminotransferase</fullName>
        <ecNumber evidence="6">2.6.1.-</ecNumber>
    </recommendedName>
</protein>
<dbReference type="Gene3D" id="3.40.640.10">
    <property type="entry name" value="Type I PLP-dependent aspartate aminotransferase-like (Major domain)"/>
    <property type="match status" value="1"/>
</dbReference>
<keyword evidence="5" id="KW-0663">Pyridoxal phosphate</keyword>
<accession>A0A0P8X0F4</accession>
<dbReference type="STRING" id="36849.OXPF_24050"/>
<keyword evidence="4 6" id="KW-0808">Transferase</keyword>
<dbReference type="InterPro" id="IPR004838">
    <property type="entry name" value="NHTrfase_class1_PyrdxlP-BS"/>
</dbReference>
<dbReference type="InterPro" id="IPR050596">
    <property type="entry name" value="AspAT/PAT-like"/>
</dbReference>
<evidence type="ECO:0000256" key="4">
    <source>
        <dbReference type="ARBA" id="ARBA00022679"/>
    </source>
</evidence>
<name>A0A0P8X0F4_9CLOT</name>
<comment type="caution">
    <text evidence="8">The sequence shown here is derived from an EMBL/GenBank/DDBJ whole genome shotgun (WGS) entry which is preliminary data.</text>
</comment>
<dbReference type="EMBL" id="LKET01000032">
    <property type="protein sequence ID" value="KPU44237.1"/>
    <property type="molecule type" value="Genomic_DNA"/>
</dbReference>
<dbReference type="Pfam" id="PF00155">
    <property type="entry name" value="Aminotran_1_2"/>
    <property type="match status" value="1"/>
</dbReference>
<dbReference type="PROSITE" id="PS00105">
    <property type="entry name" value="AA_TRANSFER_CLASS_1"/>
    <property type="match status" value="1"/>
</dbReference>
<feature type="domain" description="Aminotransferase class I/classII large" evidence="7">
    <location>
        <begin position="31"/>
        <end position="389"/>
    </location>
</feature>
<dbReference type="EC" id="2.6.1.-" evidence="6"/>
<dbReference type="RefSeq" id="WP_054875421.1">
    <property type="nucleotide sequence ID" value="NZ_LKET01000032.1"/>
</dbReference>
<gene>
    <name evidence="8" type="ORF">OXPF_24050</name>
</gene>